<keyword evidence="1" id="KW-0472">Membrane</keyword>
<comment type="caution">
    <text evidence="2">The sequence shown here is derived from an EMBL/GenBank/DDBJ whole genome shotgun (WGS) entry which is preliminary data.</text>
</comment>
<sequence>MELDHYIKSGIIESYVLGLASVNEMEELQHMRRLYPSLNNEIMLVERRLERTALTEAVLPPPEVRERIFQRLSWTTEETIPPGHDNGASNYTFINIHSKDGQHITVHKWWKLFFILVFILSKVCLFFAIYYFLKYQQLEEQKRGMQNVDKQQVIPTK</sequence>
<dbReference type="Proteomes" id="UP000461730">
    <property type="component" value="Unassembled WGS sequence"/>
</dbReference>
<keyword evidence="3" id="KW-1185">Reference proteome</keyword>
<organism evidence="2 3">
    <name type="scientific">Chitinophaga tropicalis</name>
    <dbReference type="NCBI Taxonomy" id="2683588"/>
    <lineage>
        <taxon>Bacteria</taxon>
        <taxon>Pseudomonadati</taxon>
        <taxon>Bacteroidota</taxon>
        <taxon>Chitinophagia</taxon>
        <taxon>Chitinophagales</taxon>
        <taxon>Chitinophagaceae</taxon>
        <taxon>Chitinophaga</taxon>
    </lineage>
</organism>
<feature type="transmembrane region" description="Helical" evidence="1">
    <location>
        <begin position="109"/>
        <end position="133"/>
    </location>
</feature>
<evidence type="ECO:0000313" key="2">
    <source>
        <dbReference type="EMBL" id="MVT07275.1"/>
    </source>
</evidence>
<gene>
    <name evidence="2" type="ORF">GO493_03310</name>
</gene>
<accession>A0A7K1TZW8</accession>
<evidence type="ECO:0000256" key="1">
    <source>
        <dbReference type="SAM" id="Phobius"/>
    </source>
</evidence>
<dbReference type="EMBL" id="WRXN01000001">
    <property type="protein sequence ID" value="MVT07275.1"/>
    <property type="molecule type" value="Genomic_DNA"/>
</dbReference>
<dbReference type="RefSeq" id="WP_157304679.1">
    <property type="nucleotide sequence ID" value="NZ_WRXN01000001.1"/>
</dbReference>
<evidence type="ECO:0000313" key="3">
    <source>
        <dbReference type="Proteomes" id="UP000461730"/>
    </source>
</evidence>
<name>A0A7K1TZW8_9BACT</name>
<reference evidence="2 3" key="1">
    <citation type="submission" date="2019-12" db="EMBL/GenBank/DDBJ databases">
        <title>Chitinophaga sp. strain ysch24 (GDMCC 1.1355), whole genome shotgun sequence.</title>
        <authorList>
            <person name="Zhang X."/>
        </authorList>
    </citation>
    <scope>NUCLEOTIDE SEQUENCE [LARGE SCALE GENOMIC DNA]</scope>
    <source>
        <strain evidence="3">ysch24</strain>
    </source>
</reference>
<keyword evidence="1" id="KW-0812">Transmembrane</keyword>
<dbReference type="AlphaFoldDB" id="A0A7K1TZW8"/>
<proteinExistence type="predicted"/>
<keyword evidence="1" id="KW-1133">Transmembrane helix</keyword>
<protein>
    <submittedName>
        <fullName evidence="2">Uncharacterized protein</fullName>
    </submittedName>
</protein>